<dbReference type="InterPro" id="IPR036322">
    <property type="entry name" value="WD40_repeat_dom_sf"/>
</dbReference>
<dbReference type="InterPro" id="IPR012953">
    <property type="entry name" value="BOP1_N_dom"/>
</dbReference>
<dbReference type="Pfam" id="PF00400">
    <property type="entry name" value="WD40"/>
    <property type="match status" value="1"/>
</dbReference>
<evidence type="ECO:0000256" key="6">
    <source>
        <dbReference type="ARBA" id="ARBA00023242"/>
    </source>
</evidence>
<dbReference type="GO" id="GO:0030687">
    <property type="term" value="C:preribosome, large subunit precursor"/>
    <property type="evidence" value="ECO:0007669"/>
    <property type="project" value="TreeGrafter"/>
</dbReference>
<accession>A0AAD7U884</accession>
<evidence type="ECO:0000256" key="3">
    <source>
        <dbReference type="ARBA" id="ARBA00022552"/>
    </source>
</evidence>
<dbReference type="Gene3D" id="2.130.10.10">
    <property type="entry name" value="YVTN repeat-like/Quinoprotein amine dehydrogenase"/>
    <property type="match status" value="1"/>
</dbReference>
<dbReference type="Gene3D" id="2.60.120.620">
    <property type="entry name" value="q2cbj1_9rhob like domain"/>
    <property type="match status" value="1"/>
</dbReference>
<evidence type="ECO:0000256" key="5">
    <source>
        <dbReference type="ARBA" id="ARBA00022737"/>
    </source>
</evidence>
<gene>
    <name evidence="9" type="ORF">CTAYLR_005404</name>
</gene>
<dbReference type="InterPro" id="IPR028598">
    <property type="entry name" value="BOP1/Erb1"/>
</dbReference>
<evidence type="ECO:0000256" key="2">
    <source>
        <dbReference type="ARBA" id="ARBA00022517"/>
    </source>
</evidence>
<dbReference type="SUPFAM" id="SSF50978">
    <property type="entry name" value="WD40 repeat-like"/>
    <property type="match status" value="1"/>
</dbReference>
<name>A0AAD7U884_9STRA</name>
<feature type="compositionally biased region" description="Basic and acidic residues" evidence="7">
    <location>
        <begin position="174"/>
        <end position="183"/>
    </location>
</feature>
<proteinExistence type="predicted"/>
<comment type="caution">
    <text evidence="9">The sequence shown here is derived from an EMBL/GenBank/DDBJ whole genome shotgun (WGS) entry which is preliminary data.</text>
</comment>
<organism evidence="9 10">
    <name type="scientific">Chrysophaeum taylorii</name>
    <dbReference type="NCBI Taxonomy" id="2483200"/>
    <lineage>
        <taxon>Eukaryota</taxon>
        <taxon>Sar</taxon>
        <taxon>Stramenopiles</taxon>
        <taxon>Ochrophyta</taxon>
        <taxon>Pelagophyceae</taxon>
        <taxon>Pelagomonadales</taxon>
        <taxon>Pelagomonadaceae</taxon>
        <taxon>Chrysophaeum</taxon>
    </lineage>
</organism>
<dbReference type="Pfam" id="PF08145">
    <property type="entry name" value="BOP1NT"/>
    <property type="match status" value="1"/>
</dbReference>
<evidence type="ECO:0000313" key="10">
    <source>
        <dbReference type="Proteomes" id="UP001230188"/>
    </source>
</evidence>
<evidence type="ECO:0000313" key="9">
    <source>
        <dbReference type="EMBL" id="KAJ8599635.1"/>
    </source>
</evidence>
<keyword evidence="6" id="KW-0539">Nucleus</keyword>
<keyword evidence="2" id="KW-0690">Ribosome biogenesis</keyword>
<protein>
    <recommendedName>
        <fullName evidence="8">BOP1 N-terminal domain-containing protein</fullName>
    </recommendedName>
</protein>
<dbReference type="PANTHER" id="PTHR17605">
    <property type="entry name" value="RIBOSOME BIOGENESIS PROTEIN BOP1 BLOCK OF PROLIFERATION 1 PROTEIN"/>
    <property type="match status" value="1"/>
</dbReference>
<evidence type="ECO:0000256" key="7">
    <source>
        <dbReference type="SAM" id="MobiDB-lite"/>
    </source>
</evidence>
<dbReference type="EMBL" id="JAQMWT010000551">
    <property type="protein sequence ID" value="KAJ8599635.1"/>
    <property type="molecule type" value="Genomic_DNA"/>
</dbReference>
<evidence type="ECO:0000259" key="8">
    <source>
        <dbReference type="SMART" id="SM01035"/>
    </source>
</evidence>
<dbReference type="AlphaFoldDB" id="A0AAD7U884"/>
<dbReference type="PANTHER" id="PTHR17605:SF0">
    <property type="entry name" value="RIBOSOME BIOGENESIS PROTEIN BOP1"/>
    <property type="match status" value="1"/>
</dbReference>
<dbReference type="GO" id="GO:0070545">
    <property type="term" value="C:PeBoW complex"/>
    <property type="evidence" value="ECO:0007669"/>
    <property type="project" value="TreeGrafter"/>
</dbReference>
<sequence>MDSSDDDDDDDEINKTGRVPLHWYDGYDHIGYDLDGAKVVAEAEDPLAEEDVVYDRLNGRHVRLTEEQKSMVRRIRAGSYAVPTTDYVVATHEKEVFPLWGGGYEPKRRFVPSKWEAAKISRLARGIKRGTIVQQRKKDPEEVFAAFADTLWQEDGPAAATTSLSRAPKPSSPGHEDSYRPPAEYDKRAHATLREVGAYDLVSERYARCQDLHLCPRGLKRRLNVDPETLVPKLPEEEDLKPYPNTFARSFCACVAVTISPDGQWVGTLVGGSARVFELATGRRIAELETSRGGGGEPTALAWNPHLDHHILAAAVGNAVDLLASPTARGEARKITKALLSSEDGKTEGWGPAGISTPHAIQTVAWHAKGDYLVTTSPSAPPSRQVLLHRASERQTQAPLKKRGGQAVQAASFHPTKPFLFVATKTHVRIYHLLEQALVKTLTSSCRWISSMDVHASGDHVVVGSCDRRLAWFDLDAGTTPYKTLKYHTKALRTAKFHPASPLLASCGDDAKVYVFHATVYHDLHRQPLIVPVHEFGSGGGGGGGGTLDLVFHPTQPWLLTTEGLFHHRDGFAVLNGVVPKGEVERFVRESVEPALRHQGISLEDPSGWPEGEGRAVNGADGSNHPITNDDKRWPALFESEKLRRVLDELHGGRWRWVDGAAEGVGWIHLRFPRASGAWSPPSRGWHLDGRACSVKTQQSVVLLPIVTALRGSAGGTALLRGSHVEIAAALRCSGALGAASYDRLRDFVDGYIKPAMLRRDPGAVVEARGEPGDLLLMHPLLYHSASSAHVGSPVRISFNLATHHVGEVLPSCCSHVYSPLEKSLLSGFDRAVLAGGGVVRYGEPFFLRFVAHGGLLAFPENKEEDTLARLSPRRALPDDHDLFDARACAFFFANLNRTKSAGNVVHFGDELILRRFYDPRALDVEDGLVRARSPPLLETHKLQLHGIAALALHRGDAFSLRAIRAAKVLHADPSEQNHPVVHAKWDHPTQPWQQLTLLSFLRPA</sequence>
<dbReference type="SMART" id="SM00320">
    <property type="entry name" value="WD40"/>
    <property type="match status" value="3"/>
</dbReference>
<dbReference type="InterPro" id="IPR015943">
    <property type="entry name" value="WD40/YVTN_repeat-like_dom_sf"/>
</dbReference>
<dbReference type="SUPFAM" id="SSF51197">
    <property type="entry name" value="Clavaminate synthase-like"/>
    <property type="match status" value="1"/>
</dbReference>
<comment type="subcellular location">
    <subcellularLocation>
        <location evidence="1">Nucleus</location>
        <location evidence="1">Nucleolus</location>
    </subcellularLocation>
</comment>
<evidence type="ECO:0000256" key="4">
    <source>
        <dbReference type="ARBA" id="ARBA00022574"/>
    </source>
</evidence>
<feature type="domain" description="BOP1 N-terminal" evidence="8">
    <location>
        <begin position="24"/>
        <end position="244"/>
    </location>
</feature>
<dbReference type="Proteomes" id="UP001230188">
    <property type="component" value="Unassembled WGS sequence"/>
</dbReference>
<dbReference type="GO" id="GO:0043021">
    <property type="term" value="F:ribonucleoprotein complex binding"/>
    <property type="evidence" value="ECO:0007669"/>
    <property type="project" value="TreeGrafter"/>
</dbReference>
<dbReference type="InterPro" id="IPR001680">
    <property type="entry name" value="WD40_rpt"/>
</dbReference>
<keyword evidence="3" id="KW-0698">rRNA processing</keyword>
<feature type="region of interest" description="Disordered" evidence="7">
    <location>
        <begin position="158"/>
        <end position="183"/>
    </location>
</feature>
<dbReference type="GO" id="GO:0000463">
    <property type="term" value="P:maturation of LSU-rRNA from tricistronic rRNA transcript (SSU-rRNA, 5.8S rRNA, LSU-rRNA)"/>
    <property type="evidence" value="ECO:0007669"/>
    <property type="project" value="TreeGrafter"/>
</dbReference>
<keyword evidence="10" id="KW-1185">Reference proteome</keyword>
<keyword evidence="4" id="KW-0853">WD repeat</keyword>
<reference evidence="9" key="1">
    <citation type="submission" date="2023-01" db="EMBL/GenBank/DDBJ databases">
        <title>Metagenome sequencing of chrysophaentin producing Chrysophaeum taylorii.</title>
        <authorList>
            <person name="Davison J."/>
            <person name="Bewley C."/>
        </authorList>
    </citation>
    <scope>NUCLEOTIDE SEQUENCE</scope>
    <source>
        <strain evidence="9">NIES-1699</strain>
    </source>
</reference>
<keyword evidence="5" id="KW-0677">Repeat</keyword>
<evidence type="ECO:0000256" key="1">
    <source>
        <dbReference type="ARBA" id="ARBA00004604"/>
    </source>
</evidence>
<dbReference type="SMART" id="SM01035">
    <property type="entry name" value="BOP1NT"/>
    <property type="match status" value="1"/>
</dbReference>